<protein>
    <submittedName>
        <fullName evidence="1">Uncharacterized protein</fullName>
    </submittedName>
</protein>
<accession>A0A1V3IB38</accession>
<dbReference type="AlphaFoldDB" id="A0A1V3IB38"/>
<dbReference type="Proteomes" id="UP000189437">
    <property type="component" value="Unassembled WGS sequence"/>
</dbReference>
<comment type="caution">
    <text evidence="1">The sequence shown here is derived from an EMBL/GenBank/DDBJ whole genome shotgun (WGS) entry which is preliminary data.</text>
</comment>
<gene>
    <name evidence="1" type="ORF">BKK48_02065</name>
</gene>
<keyword evidence="2" id="KW-1185">Reference proteome</keyword>
<dbReference type="OrthoDB" id="9927722at2"/>
<evidence type="ECO:0000313" key="2">
    <source>
        <dbReference type="Proteomes" id="UP000189437"/>
    </source>
</evidence>
<organism evidence="1 2">
    <name type="scientific">Rodentibacter heidelbergensis</name>
    <dbReference type="NCBI Taxonomy" id="1908258"/>
    <lineage>
        <taxon>Bacteria</taxon>
        <taxon>Pseudomonadati</taxon>
        <taxon>Pseudomonadota</taxon>
        <taxon>Gammaproteobacteria</taxon>
        <taxon>Pasteurellales</taxon>
        <taxon>Pasteurellaceae</taxon>
        <taxon>Rodentibacter</taxon>
    </lineage>
</organism>
<sequence>MNEYLKHRGAPVLARLEGLLKFALKSLQKACGRGEGLLAIFRKGKSFKNQGEIRLFSIVGLVFLI</sequence>
<dbReference type="EMBL" id="MLHH01000004">
    <property type="protein sequence ID" value="OOF37375.1"/>
    <property type="molecule type" value="Genomic_DNA"/>
</dbReference>
<reference evidence="1 2" key="1">
    <citation type="submission" date="2016-10" db="EMBL/GenBank/DDBJ databases">
        <title>Rodentibacter gen. nov. and new species.</title>
        <authorList>
            <person name="Christensen H."/>
        </authorList>
    </citation>
    <scope>NUCLEOTIDE SEQUENCE [LARGE SCALE GENOMIC DNA]</scope>
    <source>
        <strain evidence="1 2">Ac69</strain>
    </source>
</reference>
<name>A0A1V3IB38_9PAST</name>
<dbReference type="RefSeq" id="WP_077426549.1">
    <property type="nucleotide sequence ID" value="NZ_MLHH01000004.1"/>
</dbReference>
<evidence type="ECO:0000313" key="1">
    <source>
        <dbReference type="EMBL" id="OOF37375.1"/>
    </source>
</evidence>
<proteinExistence type="predicted"/>